<reference evidence="5" key="1">
    <citation type="submission" date="2019-03" db="EMBL/GenBank/DDBJ databases">
        <title>Single cell metagenomics reveals metabolic interactions within the superorganism composed of flagellate Streblomastix strix and complex community of Bacteroidetes bacteria on its surface.</title>
        <authorList>
            <person name="Treitli S.C."/>
            <person name="Kolisko M."/>
            <person name="Husnik F."/>
            <person name="Keeling P."/>
            <person name="Hampl V."/>
        </authorList>
    </citation>
    <scope>NUCLEOTIDE SEQUENCE</scope>
    <source>
        <strain evidence="5">STM</strain>
    </source>
</reference>
<evidence type="ECO:0000259" key="4">
    <source>
        <dbReference type="SMART" id="SM00563"/>
    </source>
</evidence>
<accession>A0A5J4SRZ2</accession>
<dbReference type="GO" id="GO:0003841">
    <property type="term" value="F:1-acylglycerol-3-phosphate O-acyltransferase activity"/>
    <property type="evidence" value="ECO:0007669"/>
    <property type="project" value="UniProtKB-EC"/>
</dbReference>
<keyword evidence="3 5" id="KW-0012">Acyltransferase</keyword>
<dbReference type="CDD" id="cd07989">
    <property type="entry name" value="LPLAT_AGPAT-like"/>
    <property type="match status" value="1"/>
</dbReference>
<feature type="domain" description="Phospholipid/glycerol acyltransferase" evidence="4">
    <location>
        <begin position="75"/>
        <end position="189"/>
    </location>
</feature>
<evidence type="ECO:0000313" key="5">
    <source>
        <dbReference type="EMBL" id="KAA6348093.1"/>
    </source>
</evidence>
<dbReference type="EC" id="2.3.1.51" evidence="5"/>
<gene>
    <name evidence="5" type="ORF">EZS27_004442</name>
</gene>
<dbReference type="PANTHER" id="PTHR10434:SF66">
    <property type="entry name" value="PHOSPHOLIPID_GLYCEROL ACYLTRANSFERASE DOMAIN-CONTAINING PROTEIN"/>
    <property type="match status" value="1"/>
</dbReference>
<keyword evidence="2 5" id="KW-0808">Transferase</keyword>
<dbReference type="InterPro" id="IPR004552">
    <property type="entry name" value="AGP_acyltrans"/>
</dbReference>
<proteinExistence type="inferred from homology"/>
<protein>
    <submittedName>
        <fullName evidence="5">1-acyl-sn-glycerol-3-phosphate acyltransferase</fullName>
        <ecNumber evidence="5">2.3.1.51</ecNumber>
    </submittedName>
</protein>
<dbReference type="AlphaFoldDB" id="A0A5J4SRZ2"/>
<dbReference type="NCBIfam" id="TIGR00530">
    <property type="entry name" value="AGP_acyltrn"/>
    <property type="match status" value="1"/>
</dbReference>
<dbReference type="GO" id="GO:0006654">
    <property type="term" value="P:phosphatidic acid biosynthetic process"/>
    <property type="evidence" value="ECO:0007669"/>
    <property type="project" value="TreeGrafter"/>
</dbReference>
<sequence length="250" mass="28139">MKRVLILVYQITVWLPLMLIATVSTALITTIGCFCGGEKIFSYYPGMIWSRFTCFITFSPVKVTGREKLDKKQSYIFVANHQGAYDIFLIYGYLGIPIKWIMKQSLRKIPFVGKACEMAGFIFVDNSSPVAAAKTIKEAEKRLKNGASIAIFPEGSRSRNGKLGKFKKGAYQMAMDLKLPIVPVTINGSYEVMSKKSFCIRPHKMELIIHEPITTPDLVPDTMREAAVAIRTLTEQSKSSIESTLWNKYL</sequence>
<organism evidence="5">
    <name type="scientific">termite gut metagenome</name>
    <dbReference type="NCBI Taxonomy" id="433724"/>
    <lineage>
        <taxon>unclassified sequences</taxon>
        <taxon>metagenomes</taxon>
        <taxon>organismal metagenomes</taxon>
    </lineage>
</organism>
<dbReference type="EMBL" id="SNRY01000077">
    <property type="protein sequence ID" value="KAA6348093.1"/>
    <property type="molecule type" value="Genomic_DNA"/>
</dbReference>
<dbReference type="PROSITE" id="PS51257">
    <property type="entry name" value="PROKAR_LIPOPROTEIN"/>
    <property type="match status" value="1"/>
</dbReference>
<dbReference type="SUPFAM" id="SSF69593">
    <property type="entry name" value="Glycerol-3-phosphate (1)-acyltransferase"/>
    <property type="match status" value="1"/>
</dbReference>
<dbReference type="InterPro" id="IPR002123">
    <property type="entry name" value="Plipid/glycerol_acylTrfase"/>
</dbReference>
<name>A0A5J4SRZ2_9ZZZZ</name>
<dbReference type="PANTHER" id="PTHR10434">
    <property type="entry name" value="1-ACYL-SN-GLYCEROL-3-PHOSPHATE ACYLTRANSFERASE"/>
    <property type="match status" value="1"/>
</dbReference>
<evidence type="ECO:0000256" key="1">
    <source>
        <dbReference type="ARBA" id="ARBA00008655"/>
    </source>
</evidence>
<comment type="similarity">
    <text evidence="1">Belongs to the 1-acyl-sn-glycerol-3-phosphate acyltransferase family.</text>
</comment>
<dbReference type="Pfam" id="PF01553">
    <property type="entry name" value="Acyltransferase"/>
    <property type="match status" value="1"/>
</dbReference>
<evidence type="ECO:0000256" key="2">
    <source>
        <dbReference type="ARBA" id="ARBA00022679"/>
    </source>
</evidence>
<dbReference type="SMART" id="SM00563">
    <property type="entry name" value="PlsC"/>
    <property type="match status" value="1"/>
</dbReference>
<comment type="caution">
    <text evidence="5">The sequence shown here is derived from an EMBL/GenBank/DDBJ whole genome shotgun (WGS) entry which is preliminary data.</text>
</comment>
<evidence type="ECO:0000256" key="3">
    <source>
        <dbReference type="ARBA" id="ARBA00023315"/>
    </source>
</evidence>
<dbReference type="GO" id="GO:0016020">
    <property type="term" value="C:membrane"/>
    <property type="evidence" value="ECO:0007669"/>
    <property type="project" value="InterPro"/>
</dbReference>